<gene>
    <name evidence="2" type="ORF">SMGD1_0260</name>
</gene>
<evidence type="ECO:0000256" key="1">
    <source>
        <dbReference type="SAM" id="SignalP"/>
    </source>
</evidence>
<dbReference type="PATRIC" id="fig|929558.5.peg.260"/>
<accession>H1FTL1</accession>
<dbReference type="AlphaFoldDB" id="B6BL50"/>
<accession>B6BL50</accession>
<evidence type="ECO:0000313" key="2">
    <source>
        <dbReference type="EMBL" id="EHP28787.1"/>
    </source>
</evidence>
<organism evidence="2 3">
    <name type="scientific">Sulfurimonas gotlandica (strain DSM 19862 / JCM 16533 / GD1)</name>
    <dbReference type="NCBI Taxonomy" id="929558"/>
    <lineage>
        <taxon>Bacteria</taxon>
        <taxon>Pseudomonadati</taxon>
        <taxon>Campylobacterota</taxon>
        <taxon>Epsilonproteobacteria</taxon>
        <taxon>Campylobacterales</taxon>
        <taxon>Sulfurimonadaceae</taxon>
        <taxon>Sulfurimonas</taxon>
    </lineage>
</organism>
<dbReference type="HOGENOM" id="CLU_1194387_0_0_7"/>
<dbReference type="STRING" id="929558.SMGD1_0260"/>
<feature type="signal peptide" evidence="1">
    <location>
        <begin position="1"/>
        <end position="23"/>
    </location>
</feature>
<keyword evidence="3" id="KW-1185">Reference proteome</keyword>
<name>B6BL50_SULGG</name>
<protein>
    <recommendedName>
        <fullName evidence="4">Lipoprotein</fullName>
    </recommendedName>
</protein>
<evidence type="ECO:0008006" key="4">
    <source>
        <dbReference type="Google" id="ProtNLM"/>
    </source>
</evidence>
<keyword evidence="1" id="KW-0732">Signal</keyword>
<dbReference type="PROSITE" id="PS51257">
    <property type="entry name" value="PROKAR_LIPOPROTEIN"/>
    <property type="match status" value="1"/>
</dbReference>
<comment type="caution">
    <text evidence="2">The sequence shown here is derived from an EMBL/GenBank/DDBJ whole genome shotgun (WGS) entry which is preliminary data.</text>
</comment>
<dbReference type="EMBL" id="AFRZ01000001">
    <property type="protein sequence ID" value="EHP28787.1"/>
    <property type="molecule type" value="Genomic_DNA"/>
</dbReference>
<dbReference type="OrthoDB" id="9803563at2"/>
<proteinExistence type="predicted"/>
<reference evidence="2 3" key="1">
    <citation type="journal article" date="2012" name="Proc. Natl. Acad. Sci. U.S.A.">
        <title>Genome and physiology of a model Epsilonproteobacterium responsible for sulfide detoxification in marine oxygen depletion zones.</title>
        <authorList>
            <person name="Grote J."/>
            <person name="Schott T."/>
            <person name="Bruckner C.G."/>
            <person name="Glockner F.O."/>
            <person name="Jost G."/>
            <person name="Teeling H."/>
            <person name="Labrenz M."/>
            <person name="Jurgens K."/>
        </authorList>
    </citation>
    <scope>NUCLEOTIDE SEQUENCE [LARGE SCALE GENOMIC DNA]</scope>
    <source>
        <strain evidence="2 3">GD1</strain>
    </source>
</reference>
<sequence length="232" mass="26178">MKKKKSYILSLSIALGLSFGLTGCGGSVLEVLDTTYKELKQINNRNSNETIFTGETLYSVDKNKKCIKAPFDTLELKEHKHEVNYENHGNIWILHRRNSSDTILATTDKELCDNILVDTDKINKMSEEEQIELMNKNGILVKYITDPSEKVQLAAVNNTNNALKNISTPTQKTTMYVEQKNKPRYTRPLGYGDIDYCRQVALKARAYGATNAMQAYQNCLDSIKASLLVKGE</sequence>
<feature type="chain" id="PRO_5002841076" description="Lipoprotein" evidence="1">
    <location>
        <begin position="24"/>
        <end position="232"/>
    </location>
</feature>
<evidence type="ECO:0000313" key="3">
    <source>
        <dbReference type="Proteomes" id="UP000006431"/>
    </source>
</evidence>
<dbReference type="RefSeq" id="WP_008338303.1">
    <property type="nucleotide sequence ID" value="NZ_AFRZ01000001.1"/>
</dbReference>
<dbReference type="Proteomes" id="UP000006431">
    <property type="component" value="Unassembled WGS sequence"/>
</dbReference>